<dbReference type="RefSeq" id="WP_271187117.1">
    <property type="nucleotide sequence ID" value="NZ_BSFE01000006.1"/>
</dbReference>
<comment type="function">
    <text evidence="1 9">Required for the export of heme to the periplasm for the biogenesis of c-type cytochromes.</text>
</comment>
<accession>A0A9W6IPB6</accession>
<dbReference type="NCBIfam" id="TIGR03063">
    <property type="entry name" value="srtB_target"/>
    <property type="match status" value="1"/>
</dbReference>
<keyword evidence="6 9" id="KW-0201">Cytochrome c-type biogenesis</keyword>
<keyword evidence="9" id="KW-1003">Cell membrane</keyword>
<dbReference type="PRINTS" id="PR01386">
    <property type="entry name" value="CCMCBIOGNSIS"/>
</dbReference>
<feature type="transmembrane region" description="Helical" evidence="9">
    <location>
        <begin position="60"/>
        <end position="80"/>
    </location>
</feature>
<keyword evidence="12" id="KW-1185">Reference proteome</keyword>
<dbReference type="AlphaFoldDB" id="A0A9W6IPB6"/>
<evidence type="ECO:0000259" key="10">
    <source>
        <dbReference type="Pfam" id="PF01578"/>
    </source>
</evidence>
<feature type="transmembrane region" description="Helical" evidence="9">
    <location>
        <begin position="158"/>
        <end position="179"/>
    </location>
</feature>
<gene>
    <name evidence="9" type="primary">ccmC</name>
    <name evidence="11" type="ORF">GCM10017621_22630</name>
</gene>
<dbReference type="PANTHER" id="PTHR30071">
    <property type="entry name" value="HEME EXPORTER PROTEIN C"/>
    <property type="match status" value="1"/>
</dbReference>
<dbReference type="InterPro" id="IPR017502">
    <property type="entry name" value="Sortase_SrtB_target"/>
</dbReference>
<keyword evidence="8 9" id="KW-0472">Membrane</keyword>
<dbReference type="EMBL" id="BSFE01000006">
    <property type="protein sequence ID" value="GLK52755.1"/>
    <property type="molecule type" value="Genomic_DNA"/>
</dbReference>
<dbReference type="Proteomes" id="UP001143486">
    <property type="component" value="Unassembled WGS sequence"/>
</dbReference>
<evidence type="ECO:0000256" key="2">
    <source>
        <dbReference type="ARBA" id="ARBA00004141"/>
    </source>
</evidence>
<dbReference type="GO" id="GO:0005886">
    <property type="term" value="C:plasma membrane"/>
    <property type="evidence" value="ECO:0007669"/>
    <property type="project" value="UniProtKB-SubCell"/>
</dbReference>
<feature type="domain" description="Cytochrome c assembly protein" evidence="10">
    <location>
        <begin position="8"/>
        <end position="181"/>
    </location>
</feature>
<dbReference type="Pfam" id="PF01578">
    <property type="entry name" value="Cytochrom_C_asm"/>
    <property type="match status" value="1"/>
</dbReference>
<dbReference type="NCBIfam" id="TIGR01191">
    <property type="entry name" value="ccmC"/>
    <property type="match status" value="1"/>
</dbReference>
<feature type="transmembrane region" description="Helical" evidence="9">
    <location>
        <begin position="92"/>
        <end position="112"/>
    </location>
</feature>
<protein>
    <recommendedName>
        <fullName evidence="4 9">Heme exporter protein C</fullName>
    </recommendedName>
    <alternativeName>
        <fullName evidence="9">Cytochrome c-type biogenesis protein</fullName>
    </alternativeName>
</protein>
<keyword evidence="5 9" id="KW-0812">Transmembrane</keyword>
<comment type="caution">
    <text evidence="11">The sequence shown here is derived from an EMBL/GenBank/DDBJ whole genome shotgun (WGS) entry which is preliminary data.</text>
</comment>
<feature type="transmembrane region" description="Helical" evidence="9">
    <location>
        <begin position="124"/>
        <end position="146"/>
    </location>
</feature>
<reference evidence="11" key="1">
    <citation type="journal article" date="2014" name="Int. J. Syst. Evol. Microbiol.">
        <title>Complete genome sequence of Corynebacterium casei LMG S-19264T (=DSM 44701T), isolated from a smear-ripened cheese.</title>
        <authorList>
            <consortium name="US DOE Joint Genome Institute (JGI-PGF)"/>
            <person name="Walter F."/>
            <person name="Albersmeier A."/>
            <person name="Kalinowski J."/>
            <person name="Ruckert C."/>
        </authorList>
    </citation>
    <scope>NUCLEOTIDE SEQUENCE</scope>
    <source>
        <strain evidence="11">VKM B-1513</strain>
    </source>
</reference>
<comment type="subcellular location">
    <subcellularLocation>
        <location evidence="9">Cell inner membrane</location>
    </subcellularLocation>
    <subcellularLocation>
        <location evidence="2">Membrane</location>
        <topology evidence="2">Multi-pass membrane protein</topology>
    </subcellularLocation>
</comment>
<dbReference type="GO" id="GO:0015232">
    <property type="term" value="F:heme transmembrane transporter activity"/>
    <property type="evidence" value="ECO:0007669"/>
    <property type="project" value="InterPro"/>
</dbReference>
<proteinExistence type="inferred from homology"/>
<dbReference type="PANTHER" id="PTHR30071:SF1">
    <property type="entry name" value="CYTOCHROME B_B6 PROTEIN-RELATED"/>
    <property type="match status" value="1"/>
</dbReference>
<dbReference type="InterPro" id="IPR002541">
    <property type="entry name" value="Cyt_c_assembly"/>
</dbReference>
<feature type="transmembrane region" description="Helical" evidence="9">
    <location>
        <begin position="21"/>
        <end position="40"/>
    </location>
</feature>
<evidence type="ECO:0000256" key="5">
    <source>
        <dbReference type="ARBA" id="ARBA00022692"/>
    </source>
</evidence>
<keyword evidence="9" id="KW-0813">Transport</keyword>
<evidence type="ECO:0000313" key="12">
    <source>
        <dbReference type="Proteomes" id="UP001143486"/>
    </source>
</evidence>
<evidence type="ECO:0000256" key="6">
    <source>
        <dbReference type="ARBA" id="ARBA00022748"/>
    </source>
</evidence>
<evidence type="ECO:0000256" key="8">
    <source>
        <dbReference type="ARBA" id="ARBA00023136"/>
    </source>
</evidence>
<name>A0A9W6IPB6_9PROT</name>
<evidence type="ECO:0000256" key="1">
    <source>
        <dbReference type="ARBA" id="ARBA00002442"/>
    </source>
</evidence>
<evidence type="ECO:0000313" key="11">
    <source>
        <dbReference type="EMBL" id="GLK52755.1"/>
    </source>
</evidence>
<keyword evidence="7 9" id="KW-1133">Transmembrane helix</keyword>
<evidence type="ECO:0000256" key="7">
    <source>
        <dbReference type="ARBA" id="ARBA00022989"/>
    </source>
</evidence>
<keyword evidence="9" id="KW-0997">Cell inner membrane</keyword>
<evidence type="ECO:0000256" key="9">
    <source>
        <dbReference type="RuleBase" id="RU364092"/>
    </source>
</evidence>
<sequence>MLSYFSNPQRFDGLARRVIPVLGVLTVLLLGIGIYLSFFGSPPDYQQGDTVRIMYVHVPAAYMAMALYAALAGASFVFFVWRHALADAAAEVIAPIGAVFTVLALITGSLWGKPMWGTWWEWDARMTSVLVLLLVYLGYMALRAALEDAQQAARAGAVLAMAGVVNLVIVKFSVDWWSSLHQPASVIRFDGPTIHSSQLWPLAIMALAYTMLAAWLVFYRLRSRAVIQRARQIERRKLQAARAAQSTQGSGA</sequence>
<dbReference type="InterPro" id="IPR045062">
    <property type="entry name" value="Cyt_c_biogenesis_CcsA/CcmC"/>
</dbReference>
<dbReference type="GO" id="GO:0017004">
    <property type="term" value="P:cytochrome complex assembly"/>
    <property type="evidence" value="ECO:0007669"/>
    <property type="project" value="UniProtKB-KW"/>
</dbReference>
<dbReference type="InterPro" id="IPR003557">
    <property type="entry name" value="Cyt_c_biogenesis_CcmC"/>
</dbReference>
<dbReference type="GO" id="GO:0020037">
    <property type="term" value="F:heme binding"/>
    <property type="evidence" value="ECO:0007669"/>
    <property type="project" value="InterPro"/>
</dbReference>
<evidence type="ECO:0000256" key="3">
    <source>
        <dbReference type="ARBA" id="ARBA00005840"/>
    </source>
</evidence>
<organism evidence="11 12">
    <name type="scientific">Maricaulis virginensis</name>
    <dbReference type="NCBI Taxonomy" id="144022"/>
    <lineage>
        <taxon>Bacteria</taxon>
        <taxon>Pseudomonadati</taxon>
        <taxon>Pseudomonadota</taxon>
        <taxon>Alphaproteobacteria</taxon>
        <taxon>Maricaulales</taxon>
        <taxon>Maricaulaceae</taxon>
        <taxon>Maricaulis</taxon>
    </lineage>
</organism>
<feature type="transmembrane region" description="Helical" evidence="9">
    <location>
        <begin position="199"/>
        <end position="221"/>
    </location>
</feature>
<evidence type="ECO:0000256" key="4">
    <source>
        <dbReference type="ARBA" id="ARBA00016463"/>
    </source>
</evidence>
<reference evidence="11" key="2">
    <citation type="submission" date="2023-01" db="EMBL/GenBank/DDBJ databases">
        <authorList>
            <person name="Sun Q."/>
            <person name="Evtushenko L."/>
        </authorList>
    </citation>
    <scope>NUCLEOTIDE SEQUENCE</scope>
    <source>
        <strain evidence="11">VKM B-1513</strain>
    </source>
</reference>
<comment type="similarity">
    <text evidence="3 9">Belongs to the CcmC/CycZ/HelC family.</text>
</comment>